<keyword evidence="5 7" id="KW-0472">Membrane</keyword>
<accession>A0A1C4YM36</accession>
<name>A0A1C4YM36_9ACTN</name>
<dbReference type="InterPro" id="IPR020846">
    <property type="entry name" value="MFS_dom"/>
</dbReference>
<evidence type="ECO:0000313" key="10">
    <source>
        <dbReference type="Proteomes" id="UP000198224"/>
    </source>
</evidence>
<evidence type="ECO:0000256" key="5">
    <source>
        <dbReference type="ARBA" id="ARBA00023136"/>
    </source>
</evidence>
<feature type="transmembrane region" description="Helical" evidence="7">
    <location>
        <begin position="265"/>
        <end position="285"/>
    </location>
</feature>
<feature type="transmembrane region" description="Helical" evidence="7">
    <location>
        <begin position="239"/>
        <end position="258"/>
    </location>
</feature>
<dbReference type="InterPro" id="IPR011701">
    <property type="entry name" value="MFS"/>
</dbReference>
<dbReference type="PRINTS" id="PR01035">
    <property type="entry name" value="TCRTETA"/>
</dbReference>
<evidence type="ECO:0000256" key="3">
    <source>
        <dbReference type="ARBA" id="ARBA00022692"/>
    </source>
</evidence>
<evidence type="ECO:0000256" key="1">
    <source>
        <dbReference type="ARBA" id="ARBA00004651"/>
    </source>
</evidence>
<feature type="transmembrane region" description="Helical" evidence="7">
    <location>
        <begin position="206"/>
        <end position="227"/>
    </location>
</feature>
<keyword evidence="4 7" id="KW-1133">Transmembrane helix</keyword>
<dbReference type="GO" id="GO:0022857">
    <property type="term" value="F:transmembrane transporter activity"/>
    <property type="evidence" value="ECO:0007669"/>
    <property type="project" value="InterPro"/>
</dbReference>
<dbReference type="PROSITE" id="PS50850">
    <property type="entry name" value="MFS"/>
    <property type="match status" value="1"/>
</dbReference>
<dbReference type="AlphaFoldDB" id="A0A1C4YM36"/>
<feature type="transmembrane region" description="Helical" evidence="7">
    <location>
        <begin position="161"/>
        <end position="186"/>
    </location>
</feature>
<dbReference type="RefSeq" id="WP_088990073.1">
    <property type="nucleotide sequence ID" value="NZ_LT607409.1"/>
</dbReference>
<keyword evidence="2" id="KW-1003">Cell membrane</keyword>
<gene>
    <name evidence="9" type="ORF">GA0070612_4943</name>
</gene>
<feature type="region of interest" description="Disordered" evidence="6">
    <location>
        <begin position="385"/>
        <end position="429"/>
    </location>
</feature>
<evidence type="ECO:0000256" key="6">
    <source>
        <dbReference type="SAM" id="MobiDB-lite"/>
    </source>
</evidence>
<comment type="subcellular location">
    <subcellularLocation>
        <location evidence="1">Cell membrane</location>
        <topology evidence="1">Multi-pass membrane protein</topology>
    </subcellularLocation>
</comment>
<dbReference type="Pfam" id="PF07690">
    <property type="entry name" value="MFS_1"/>
    <property type="match status" value="1"/>
</dbReference>
<dbReference type="CDD" id="cd17324">
    <property type="entry name" value="MFS_NepI_like"/>
    <property type="match status" value="1"/>
</dbReference>
<evidence type="ECO:0000256" key="7">
    <source>
        <dbReference type="SAM" id="Phobius"/>
    </source>
</evidence>
<reference evidence="10" key="1">
    <citation type="submission" date="2016-06" db="EMBL/GenBank/DDBJ databases">
        <authorList>
            <person name="Varghese N."/>
            <person name="Submissions Spin"/>
        </authorList>
    </citation>
    <scope>NUCLEOTIDE SEQUENCE [LARGE SCALE GENOMIC DNA]</scope>
    <source>
        <strain evidence="10">DSM 45160</strain>
    </source>
</reference>
<feature type="transmembrane region" description="Helical" evidence="7">
    <location>
        <begin position="73"/>
        <end position="92"/>
    </location>
</feature>
<dbReference type="PANTHER" id="PTHR43124:SF10">
    <property type="entry name" value="PURINE EFFLUX PUMP PBUE"/>
    <property type="match status" value="1"/>
</dbReference>
<keyword evidence="3 7" id="KW-0812">Transmembrane</keyword>
<feature type="transmembrane region" description="Helical" evidence="7">
    <location>
        <begin position="328"/>
        <end position="346"/>
    </location>
</feature>
<feature type="domain" description="Major facilitator superfamily (MFS) profile" evidence="8">
    <location>
        <begin position="7"/>
        <end position="384"/>
    </location>
</feature>
<feature type="transmembrane region" description="Helical" evidence="7">
    <location>
        <begin position="98"/>
        <end position="122"/>
    </location>
</feature>
<dbReference type="Proteomes" id="UP000198224">
    <property type="component" value="Chromosome I"/>
</dbReference>
<protein>
    <submittedName>
        <fullName evidence="9">Predicted arabinose efflux permease, MFS family</fullName>
    </submittedName>
</protein>
<evidence type="ECO:0000313" key="9">
    <source>
        <dbReference type="EMBL" id="SCF21717.1"/>
    </source>
</evidence>
<dbReference type="InterPro" id="IPR001958">
    <property type="entry name" value="Tet-R_TetA/multi-R_MdtG-like"/>
</dbReference>
<evidence type="ECO:0000256" key="4">
    <source>
        <dbReference type="ARBA" id="ARBA00022989"/>
    </source>
</evidence>
<feature type="transmembrane region" description="Helical" evidence="7">
    <location>
        <begin position="291"/>
        <end position="308"/>
    </location>
</feature>
<dbReference type="InterPro" id="IPR036259">
    <property type="entry name" value="MFS_trans_sf"/>
</dbReference>
<feature type="transmembrane region" description="Helical" evidence="7">
    <location>
        <begin position="361"/>
        <end position="381"/>
    </location>
</feature>
<feature type="transmembrane region" description="Helical" evidence="7">
    <location>
        <begin position="134"/>
        <end position="155"/>
    </location>
</feature>
<feature type="transmembrane region" description="Helical" evidence="7">
    <location>
        <begin position="42"/>
        <end position="61"/>
    </location>
</feature>
<dbReference type="PANTHER" id="PTHR43124">
    <property type="entry name" value="PURINE EFFLUX PUMP PBUE"/>
    <property type="match status" value="1"/>
</dbReference>
<dbReference type="GO" id="GO:0005886">
    <property type="term" value="C:plasma membrane"/>
    <property type="evidence" value="ECO:0007669"/>
    <property type="project" value="UniProtKB-SubCell"/>
</dbReference>
<proteinExistence type="predicted"/>
<dbReference type="EMBL" id="LT607409">
    <property type="protein sequence ID" value="SCF21717.1"/>
    <property type="molecule type" value="Genomic_DNA"/>
</dbReference>
<organism evidence="9 10">
    <name type="scientific">Micromonospora chokoriensis</name>
    <dbReference type="NCBI Taxonomy" id="356851"/>
    <lineage>
        <taxon>Bacteria</taxon>
        <taxon>Bacillati</taxon>
        <taxon>Actinomycetota</taxon>
        <taxon>Actinomycetes</taxon>
        <taxon>Micromonosporales</taxon>
        <taxon>Micromonosporaceae</taxon>
        <taxon>Micromonospora</taxon>
    </lineage>
</organism>
<dbReference type="SUPFAM" id="SSF103473">
    <property type="entry name" value="MFS general substrate transporter"/>
    <property type="match status" value="1"/>
</dbReference>
<dbReference type="InterPro" id="IPR050189">
    <property type="entry name" value="MFS_Efflux_Transporters"/>
</dbReference>
<evidence type="ECO:0000259" key="8">
    <source>
        <dbReference type="PROSITE" id="PS50850"/>
    </source>
</evidence>
<keyword evidence="10" id="KW-1185">Reference proteome</keyword>
<evidence type="ECO:0000256" key="2">
    <source>
        <dbReference type="ARBA" id="ARBA00022475"/>
    </source>
</evidence>
<dbReference type="Gene3D" id="1.20.1250.20">
    <property type="entry name" value="MFS general substrate transporter like domains"/>
    <property type="match status" value="1"/>
</dbReference>
<sequence>MRRGVPVVGLLAVGAFAIGTDTFVVAGVLPEVARSLRVSVASAGWVSAVFALAYAVAAPLLGALTGRLERRTVLVVSLVGFTVGNVASALAPDLPLLLLARVVTAVSAALYIPAATASAAALAPPERRARAMAVVLGGLSAATVAGVPFGTWLAADLQWRATFWLLAAVGAACAVAVAVGLPALALPPGPSLAARLAPAREGRVGLAVLTTALFMTGGYLALTYVGALLAPATDGDGTVLAVLLLVFGVPAVAGTVLGGRATDRWGGVPVLLVSVAGLALVLVTLPLTRQALLPAALAMAAWGVTAMATQPAQQHRLFTVAPTSGPLLLSLNSSATFVGIALGGFLGNRLLRHGGEDGLDLLGPVGAALCVLALGTTLLGARTRVGRADGQPPTAGLATPDHPGLATPGGRPAAYGRTDNRSRTLRGSR</sequence>